<dbReference type="EMBL" id="VSRR010000147">
    <property type="protein sequence ID" value="MPC11144.1"/>
    <property type="molecule type" value="Genomic_DNA"/>
</dbReference>
<protein>
    <submittedName>
        <fullName evidence="1">Uncharacterized protein</fullName>
    </submittedName>
</protein>
<keyword evidence="2" id="KW-1185">Reference proteome</keyword>
<evidence type="ECO:0000313" key="1">
    <source>
        <dbReference type="EMBL" id="MPC11144.1"/>
    </source>
</evidence>
<organism evidence="1 2">
    <name type="scientific">Portunus trituberculatus</name>
    <name type="common">Swimming crab</name>
    <name type="synonym">Neptunus trituberculatus</name>
    <dbReference type="NCBI Taxonomy" id="210409"/>
    <lineage>
        <taxon>Eukaryota</taxon>
        <taxon>Metazoa</taxon>
        <taxon>Ecdysozoa</taxon>
        <taxon>Arthropoda</taxon>
        <taxon>Crustacea</taxon>
        <taxon>Multicrustacea</taxon>
        <taxon>Malacostraca</taxon>
        <taxon>Eumalacostraca</taxon>
        <taxon>Eucarida</taxon>
        <taxon>Decapoda</taxon>
        <taxon>Pleocyemata</taxon>
        <taxon>Brachyura</taxon>
        <taxon>Eubrachyura</taxon>
        <taxon>Portunoidea</taxon>
        <taxon>Portunidae</taxon>
        <taxon>Portuninae</taxon>
        <taxon>Portunus</taxon>
    </lineage>
</organism>
<comment type="caution">
    <text evidence="1">The sequence shown here is derived from an EMBL/GenBank/DDBJ whole genome shotgun (WGS) entry which is preliminary data.</text>
</comment>
<dbReference type="Proteomes" id="UP000324222">
    <property type="component" value="Unassembled WGS sequence"/>
</dbReference>
<reference evidence="1 2" key="1">
    <citation type="submission" date="2019-05" db="EMBL/GenBank/DDBJ databases">
        <title>Another draft genome of Portunus trituberculatus and its Hox gene families provides insights of decapod evolution.</title>
        <authorList>
            <person name="Jeong J.-H."/>
            <person name="Song I."/>
            <person name="Kim S."/>
            <person name="Choi T."/>
            <person name="Kim D."/>
            <person name="Ryu S."/>
            <person name="Kim W."/>
        </authorList>
    </citation>
    <scope>NUCLEOTIDE SEQUENCE [LARGE SCALE GENOMIC DNA]</scope>
    <source>
        <tissue evidence="1">Muscle</tissue>
    </source>
</reference>
<proteinExistence type="predicted"/>
<gene>
    <name evidence="1" type="ORF">E2C01_003802</name>
</gene>
<accession>A0A5B7CR52</accession>
<evidence type="ECO:0000313" key="2">
    <source>
        <dbReference type="Proteomes" id="UP000324222"/>
    </source>
</evidence>
<dbReference type="AlphaFoldDB" id="A0A5B7CR52"/>
<sequence>MKYNDRMSETYYRESQSTVLFICLCCHTTDYIPITHHTTCPSTPHTKSSPTHQMQQYTTIQHLSNTTPNLSLTLPYLTTAHHHVKHTSKNTAPTPRREHTNHHTYTPHHASLGNSMPHKLNIHSTLPTLLNKMTSMTHMHMKTKV</sequence>
<name>A0A5B7CR52_PORTR</name>